<comment type="caution">
    <text evidence="1">The sequence shown here is derived from an EMBL/GenBank/DDBJ whole genome shotgun (WGS) entry which is preliminary data.</text>
</comment>
<dbReference type="EMBL" id="BAABFL010000172">
    <property type="protein sequence ID" value="GAA4649605.1"/>
    <property type="molecule type" value="Genomic_DNA"/>
</dbReference>
<dbReference type="Proteomes" id="UP001500604">
    <property type="component" value="Unassembled WGS sequence"/>
</dbReference>
<proteinExistence type="predicted"/>
<accession>A0ABP8V0I4</accession>
<protein>
    <submittedName>
        <fullName evidence="1">Uncharacterized protein</fullName>
    </submittedName>
</protein>
<gene>
    <name evidence="1" type="ORF">GCM10023116_18790</name>
</gene>
<keyword evidence="2" id="KW-1185">Reference proteome</keyword>
<name>A0ABP8V0I4_9GAMM</name>
<organism evidence="1 2">
    <name type="scientific">Kistimonas scapharcae</name>
    <dbReference type="NCBI Taxonomy" id="1036133"/>
    <lineage>
        <taxon>Bacteria</taxon>
        <taxon>Pseudomonadati</taxon>
        <taxon>Pseudomonadota</taxon>
        <taxon>Gammaproteobacteria</taxon>
        <taxon>Oceanospirillales</taxon>
        <taxon>Endozoicomonadaceae</taxon>
        <taxon>Kistimonas</taxon>
    </lineage>
</organism>
<evidence type="ECO:0000313" key="2">
    <source>
        <dbReference type="Proteomes" id="UP001500604"/>
    </source>
</evidence>
<evidence type="ECO:0000313" key="1">
    <source>
        <dbReference type="EMBL" id="GAA4649605.1"/>
    </source>
</evidence>
<sequence>MIENYFSLPAFLSALATAEGKGKVRGYMFVQHLRTVTKTGKASYHVGDSIYANVDEGSVMKLVESTSEATAMALSANFDKTGFQKSSKWGVYGSALFIRDRPNQYFYLDIAGSLGAHAVALMHAVNCYGIFDPNFGVGVLPKEGRGSTRNFCTCLEHYIKSLYSGGLSNSHHITSFKSKARAIFLKSRLTLGM</sequence>
<reference evidence="2" key="1">
    <citation type="journal article" date="2019" name="Int. J. Syst. Evol. Microbiol.">
        <title>The Global Catalogue of Microorganisms (GCM) 10K type strain sequencing project: providing services to taxonomists for standard genome sequencing and annotation.</title>
        <authorList>
            <consortium name="The Broad Institute Genomics Platform"/>
            <consortium name="The Broad Institute Genome Sequencing Center for Infectious Disease"/>
            <person name="Wu L."/>
            <person name="Ma J."/>
        </authorList>
    </citation>
    <scope>NUCLEOTIDE SEQUENCE [LARGE SCALE GENOMIC DNA]</scope>
    <source>
        <strain evidence="2">JCM 17805</strain>
    </source>
</reference>